<keyword evidence="2" id="KW-0472">Membrane</keyword>
<proteinExistence type="predicted"/>
<organism evidence="3 4">
    <name type="scientific">Prosthecobacter vanneervenii</name>
    <dbReference type="NCBI Taxonomy" id="48466"/>
    <lineage>
        <taxon>Bacteria</taxon>
        <taxon>Pseudomonadati</taxon>
        <taxon>Verrucomicrobiota</taxon>
        <taxon>Verrucomicrobiia</taxon>
        <taxon>Verrucomicrobiales</taxon>
        <taxon>Verrucomicrobiaceae</taxon>
        <taxon>Prosthecobacter</taxon>
    </lineage>
</organism>
<keyword evidence="2" id="KW-1133">Transmembrane helix</keyword>
<keyword evidence="2" id="KW-0812">Transmembrane</keyword>
<feature type="transmembrane region" description="Helical" evidence="2">
    <location>
        <begin position="12"/>
        <end position="29"/>
    </location>
</feature>
<dbReference type="Proteomes" id="UP000590740">
    <property type="component" value="Unassembled WGS sequence"/>
</dbReference>
<protein>
    <submittedName>
        <fullName evidence="3">Uncharacterized membrane protein YebE (DUF533 family)</fullName>
    </submittedName>
</protein>
<dbReference type="RefSeq" id="WP_184339690.1">
    <property type="nucleotide sequence ID" value="NZ_JACHIG010000004.1"/>
</dbReference>
<evidence type="ECO:0000313" key="4">
    <source>
        <dbReference type="Proteomes" id="UP000590740"/>
    </source>
</evidence>
<evidence type="ECO:0000256" key="2">
    <source>
        <dbReference type="SAM" id="Phobius"/>
    </source>
</evidence>
<feature type="transmembrane region" description="Helical" evidence="2">
    <location>
        <begin position="41"/>
        <end position="59"/>
    </location>
</feature>
<dbReference type="AlphaFoldDB" id="A0A7W8DK22"/>
<feature type="region of interest" description="Disordered" evidence="1">
    <location>
        <begin position="64"/>
        <end position="107"/>
    </location>
</feature>
<evidence type="ECO:0000313" key="3">
    <source>
        <dbReference type="EMBL" id="MBB5032779.1"/>
    </source>
</evidence>
<keyword evidence="4" id="KW-1185">Reference proteome</keyword>
<name>A0A7W8DK22_9BACT</name>
<feature type="compositionally biased region" description="Basic and acidic residues" evidence="1">
    <location>
        <begin position="70"/>
        <end position="88"/>
    </location>
</feature>
<sequence length="107" mass="11213">MQETPSAPGYETYASLIAPAAAGCALGILFGRGMRRGSSNVIALTLLAASAAIAAPVITEVVQRTANRPGSERGSRRRLEGIRNHGMPDGDVGEFFADTPEPFVAKR</sequence>
<reference evidence="3 4" key="1">
    <citation type="submission" date="2020-08" db="EMBL/GenBank/DDBJ databases">
        <title>Genomic Encyclopedia of Type Strains, Phase IV (KMG-IV): sequencing the most valuable type-strain genomes for metagenomic binning, comparative biology and taxonomic classification.</title>
        <authorList>
            <person name="Goeker M."/>
        </authorList>
    </citation>
    <scope>NUCLEOTIDE SEQUENCE [LARGE SCALE GENOMIC DNA]</scope>
    <source>
        <strain evidence="3 4">DSM 12252</strain>
    </source>
</reference>
<gene>
    <name evidence="3" type="ORF">HNQ65_002361</name>
</gene>
<evidence type="ECO:0000256" key="1">
    <source>
        <dbReference type="SAM" id="MobiDB-lite"/>
    </source>
</evidence>
<comment type="caution">
    <text evidence="3">The sequence shown here is derived from an EMBL/GenBank/DDBJ whole genome shotgun (WGS) entry which is preliminary data.</text>
</comment>
<dbReference type="EMBL" id="JACHIG010000004">
    <property type="protein sequence ID" value="MBB5032779.1"/>
    <property type="molecule type" value="Genomic_DNA"/>
</dbReference>
<accession>A0A7W8DK22</accession>